<gene>
    <name evidence="2" type="ORF">SAMN02746019_00011720</name>
</gene>
<evidence type="ECO:0000256" key="1">
    <source>
        <dbReference type="SAM" id="Phobius"/>
    </source>
</evidence>
<dbReference type="RefSeq" id="WP_159461714.1">
    <property type="nucleotide sequence ID" value="NZ_FYEK01000044.1"/>
</dbReference>
<organism evidence="2 3">
    <name type="scientific">Thermoflexus hugenholtzii JAD2</name>
    <dbReference type="NCBI Taxonomy" id="877466"/>
    <lineage>
        <taxon>Bacteria</taxon>
        <taxon>Bacillati</taxon>
        <taxon>Chloroflexota</taxon>
        <taxon>Thermoflexia</taxon>
        <taxon>Thermoflexales</taxon>
        <taxon>Thermoflexaceae</taxon>
        <taxon>Thermoflexus</taxon>
    </lineage>
</organism>
<dbReference type="InParanoid" id="A0A212RD26"/>
<reference evidence="3" key="1">
    <citation type="submission" date="2017-06" db="EMBL/GenBank/DDBJ databases">
        <authorList>
            <person name="Varghese N."/>
            <person name="Submissions S."/>
        </authorList>
    </citation>
    <scope>NUCLEOTIDE SEQUENCE [LARGE SCALE GENOMIC DNA]</scope>
    <source>
        <strain evidence="3">JAD2</strain>
    </source>
</reference>
<dbReference type="EMBL" id="FYEK01000044">
    <property type="protein sequence ID" value="SNB70194.1"/>
    <property type="molecule type" value="Genomic_DNA"/>
</dbReference>
<dbReference type="Pfam" id="PF04307">
    <property type="entry name" value="YdjM"/>
    <property type="match status" value="1"/>
</dbReference>
<dbReference type="GO" id="GO:0016787">
    <property type="term" value="F:hydrolase activity"/>
    <property type="evidence" value="ECO:0007669"/>
    <property type="project" value="UniProtKB-KW"/>
</dbReference>
<dbReference type="AlphaFoldDB" id="A0A212RD26"/>
<name>A0A212RD26_9CHLR</name>
<keyword evidence="3" id="KW-1185">Reference proteome</keyword>
<evidence type="ECO:0000313" key="2">
    <source>
        <dbReference type="EMBL" id="SNB70194.1"/>
    </source>
</evidence>
<dbReference type="InterPro" id="IPR007404">
    <property type="entry name" value="YdjM-like"/>
</dbReference>
<protein>
    <submittedName>
        <fullName evidence="2">LexA-binding, inner membrane-associated putative hydrolase</fullName>
    </submittedName>
</protein>
<accession>A0A212RD26</accession>
<feature type="transmembrane region" description="Helical" evidence="1">
    <location>
        <begin position="187"/>
        <end position="209"/>
    </location>
</feature>
<keyword evidence="1" id="KW-0812">Transmembrane</keyword>
<dbReference type="OrthoDB" id="9846946at2"/>
<sequence length="319" mass="35389">MKGFTHFISALAAATFFPEVVQAAARGAIWPALAGIAALLPDALDFRLARWLEQPDLSVDFEEDPPDPAVIAEGIVAAVAMARREGRAVRLMLHTLRLGPDAWRRYRVRFDLEGGAVEVEVGPVVNTGGRPIRGGEEAGGRARRPLPSPVRYGYDPEITVDIFSGPSLAFCPEGEAVRVEFLPWHRAWSHSLVLAAALGTGVGMWWGWWPGVMVGLGYALHILEDQLGWMGSNLFWPFTRRRIPGLRWMRSVDPWPNFSVVWLSLILMLWNLDRFAGAPHLPAGFPLLGLLMPLLIWAVRRHPALRLPEAPEEEGEPEP</sequence>
<proteinExistence type="predicted"/>
<evidence type="ECO:0000313" key="3">
    <source>
        <dbReference type="Proteomes" id="UP000197025"/>
    </source>
</evidence>
<keyword evidence="1" id="KW-0472">Membrane</keyword>
<dbReference type="Proteomes" id="UP000197025">
    <property type="component" value="Unassembled WGS sequence"/>
</dbReference>
<keyword evidence="2" id="KW-0378">Hydrolase</keyword>
<keyword evidence="1" id="KW-1133">Transmembrane helix</keyword>
<feature type="transmembrane region" description="Helical" evidence="1">
    <location>
        <begin position="278"/>
        <end position="299"/>
    </location>
</feature>